<dbReference type="InterPro" id="IPR052709">
    <property type="entry name" value="Transposase-MT_Hybrid"/>
</dbReference>
<keyword evidence="2" id="KW-1185">Reference proteome</keyword>
<dbReference type="AlphaFoldDB" id="A0AAV2NZZ6"/>
<dbReference type="Proteomes" id="UP001497644">
    <property type="component" value="Chromosome 6"/>
</dbReference>
<gene>
    <name evidence="1" type="ORF">LPLAT_LOCUS10795</name>
</gene>
<dbReference type="Gene3D" id="1.10.10.1450">
    <property type="match status" value="1"/>
</dbReference>
<protein>
    <submittedName>
        <fullName evidence="1">Uncharacterized protein</fullName>
    </submittedName>
</protein>
<evidence type="ECO:0000313" key="1">
    <source>
        <dbReference type="EMBL" id="CAL1685248.1"/>
    </source>
</evidence>
<reference evidence="1" key="1">
    <citation type="submission" date="2024-04" db="EMBL/GenBank/DDBJ databases">
        <authorList>
            <consortium name="Molecular Ecology Group"/>
        </authorList>
    </citation>
    <scope>NUCLEOTIDE SEQUENCE</scope>
</reference>
<dbReference type="PANTHER" id="PTHR46060:SF1">
    <property type="entry name" value="MARINER MOS1 TRANSPOSASE-LIKE PROTEIN"/>
    <property type="match status" value="1"/>
</dbReference>
<dbReference type="PANTHER" id="PTHR46060">
    <property type="entry name" value="MARINER MOS1 TRANSPOSASE-LIKE PROTEIN"/>
    <property type="match status" value="1"/>
</dbReference>
<name>A0AAV2NZZ6_9HYME</name>
<dbReference type="EMBL" id="OZ034829">
    <property type="protein sequence ID" value="CAL1685248.1"/>
    <property type="molecule type" value="Genomic_DNA"/>
</dbReference>
<dbReference type="Gene3D" id="3.30.420.10">
    <property type="entry name" value="Ribonuclease H-like superfamily/Ribonuclease H"/>
    <property type="match status" value="1"/>
</dbReference>
<organism evidence="1 2">
    <name type="scientific">Lasius platythorax</name>
    <dbReference type="NCBI Taxonomy" id="488582"/>
    <lineage>
        <taxon>Eukaryota</taxon>
        <taxon>Metazoa</taxon>
        <taxon>Ecdysozoa</taxon>
        <taxon>Arthropoda</taxon>
        <taxon>Hexapoda</taxon>
        <taxon>Insecta</taxon>
        <taxon>Pterygota</taxon>
        <taxon>Neoptera</taxon>
        <taxon>Endopterygota</taxon>
        <taxon>Hymenoptera</taxon>
        <taxon>Apocrita</taxon>
        <taxon>Aculeata</taxon>
        <taxon>Formicoidea</taxon>
        <taxon>Formicidae</taxon>
        <taxon>Formicinae</taxon>
        <taxon>Lasius</taxon>
        <taxon>Lasius</taxon>
    </lineage>
</organism>
<evidence type="ECO:0000313" key="2">
    <source>
        <dbReference type="Proteomes" id="UP001497644"/>
    </source>
</evidence>
<sequence>MADIYDEQRICIKFCCKVGLSQEDTCREIRRAFGDEALHSDPCRRIYREFEKIYNIEEFIRDNPCCSIDDICNKYKVSYEDCQAICTDDLNMRFISSKPVPNHLTYEQKQQRLDVCIELYDYVKEDPTYTSRIITGGEMCIYLFNSKTLQQSKITLIVFFDIKGIVHQEFVPPNQTVNADFYCDVLKRLKEAVHNGRWDKRNWLLHHDNAPHHTAQETKNFLRGNKISVVPHPPNSSDLAPCDFFLFPKIKKELNKHSKTRSNFETVSRAVLRSLRAEDFQEAFEEWRKNRVQCMISEGDYVE</sequence>
<dbReference type="GO" id="GO:0003676">
    <property type="term" value="F:nucleic acid binding"/>
    <property type="evidence" value="ECO:0007669"/>
    <property type="project" value="InterPro"/>
</dbReference>
<dbReference type="InterPro" id="IPR036397">
    <property type="entry name" value="RNaseH_sf"/>
</dbReference>
<dbReference type="Pfam" id="PF01359">
    <property type="entry name" value="Transposase_1"/>
    <property type="match status" value="1"/>
</dbReference>
<accession>A0AAV2NZZ6</accession>
<proteinExistence type="predicted"/>
<dbReference type="InterPro" id="IPR001888">
    <property type="entry name" value="Transposase_1"/>
</dbReference>